<evidence type="ECO:0000256" key="10">
    <source>
        <dbReference type="ARBA" id="ARBA00022840"/>
    </source>
</evidence>
<evidence type="ECO:0000259" key="19">
    <source>
        <dbReference type="Pfam" id="PF02875"/>
    </source>
</evidence>
<dbReference type="GO" id="GO:0008764">
    <property type="term" value="F:UDP-N-acetylmuramoylalanine-D-glutamate ligase activity"/>
    <property type="evidence" value="ECO:0007669"/>
    <property type="project" value="UniProtKB-UniRule"/>
</dbReference>
<dbReference type="OrthoDB" id="9809796at2"/>
<dbReference type="GO" id="GO:0071555">
    <property type="term" value="P:cell wall organization"/>
    <property type="evidence" value="ECO:0007669"/>
    <property type="project" value="UniProtKB-KW"/>
</dbReference>
<dbReference type="InterPro" id="IPR036565">
    <property type="entry name" value="Mur-like_cat_sf"/>
</dbReference>
<dbReference type="RefSeq" id="WP_122906106.1">
    <property type="nucleotide sequence ID" value="NZ_RHHS01000044.1"/>
</dbReference>
<keyword evidence="12 17" id="KW-0573">Peptidoglycan synthesis</keyword>
<keyword evidence="8 17" id="KW-0436">Ligase</keyword>
<comment type="catalytic activity">
    <reaction evidence="16 17 18">
        <text>UDP-N-acetyl-alpha-D-muramoyl-L-alanine + D-glutamate + ATP = UDP-N-acetyl-alpha-D-muramoyl-L-alanyl-D-glutamate + ADP + phosphate + H(+)</text>
        <dbReference type="Rhea" id="RHEA:16429"/>
        <dbReference type="ChEBI" id="CHEBI:15378"/>
        <dbReference type="ChEBI" id="CHEBI:29986"/>
        <dbReference type="ChEBI" id="CHEBI:30616"/>
        <dbReference type="ChEBI" id="CHEBI:43474"/>
        <dbReference type="ChEBI" id="CHEBI:83898"/>
        <dbReference type="ChEBI" id="CHEBI:83900"/>
        <dbReference type="ChEBI" id="CHEBI:456216"/>
        <dbReference type="EC" id="6.3.2.9"/>
    </reaction>
</comment>
<dbReference type="Pfam" id="PF02875">
    <property type="entry name" value="Mur_ligase_C"/>
    <property type="match status" value="1"/>
</dbReference>
<evidence type="ECO:0000256" key="17">
    <source>
        <dbReference type="HAMAP-Rule" id="MF_00639"/>
    </source>
</evidence>
<dbReference type="Pfam" id="PF08245">
    <property type="entry name" value="Mur_ligase_M"/>
    <property type="match status" value="1"/>
</dbReference>
<feature type="domain" description="Mur ligase central" evidence="20">
    <location>
        <begin position="114"/>
        <end position="289"/>
    </location>
</feature>
<dbReference type="Proteomes" id="UP000268829">
    <property type="component" value="Unassembled WGS sequence"/>
</dbReference>
<dbReference type="GO" id="GO:0008360">
    <property type="term" value="P:regulation of cell shape"/>
    <property type="evidence" value="ECO:0007669"/>
    <property type="project" value="UniProtKB-KW"/>
</dbReference>
<keyword evidence="17 18" id="KW-0132">Cell division</keyword>
<evidence type="ECO:0000256" key="15">
    <source>
        <dbReference type="ARBA" id="ARBA00032324"/>
    </source>
</evidence>
<evidence type="ECO:0000256" key="6">
    <source>
        <dbReference type="ARBA" id="ARBA00015655"/>
    </source>
</evidence>
<dbReference type="GO" id="GO:0005737">
    <property type="term" value="C:cytoplasm"/>
    <property type="evidence" value="ECO:0007669"/>
    <property type="project" value="UniProtKB-SubCell"/>
</dbReference>
<evidence type="ECO:0000256" key="14">
    <source>
        <dbReference type="ARBA" id="ARBA00030398"/>
    </source>
</evidence>
<evidence type="ECO:0000256" key="5">
    <source>
        <dbReference type="ARBA" id="ARBA00012212"/>
    </source>
</evidence>
<dbReference type="Gene3D" id="3.40.1190.10">
    <property type="entry name" value="Mur-like, catalytic domain"/>
    <property type="match status" value="1"/>
</dbReference>
<feature type="binding site" evidence="17">
    <location>
        <begin position="116"/>
        <end position="122"/>
    </location>
    <ligand>
        <name>ATP</name>
        <dbReference type="ChEBI" id="CHEBI:30616"/>
    </ligand>
</feature>
<comment type="pathway">
    <text evidence="3 17 18">Cell wall biogenesis; peptidoglycan biosynthesis.</text>
</comment>
<keyword evidence="10 17" id="KW-0067">ATP-binding</keyword>
<accession>A0A3M8AS27</accession>
<reference evidence="21 22" key="1">
    <citation type="submission" date="2018-10" db="EMBL/GenBank/DDBJ databases">
        <title>Phylogenomics of Brevibacillus.</title>
        <authorList>
            <person name="Dunlap C."/>
        </authorList>
    </citation>
    <scope>NUCLEOTIDE SEQUENCE [LARGE SCALE GENOMIC DNA]</scope>
    <source>
        <strain evidence="21 22">DSM 100115</strain>
    </source>
</reference>
<keyword evidence="22" id="KW-1185">Reference proteome</keyword>
<organism evidence="21 22">
    <name type="scientific">Brevibacillus gelatini</name>
    <dbReference type="NCBI Taxonomy" id="1655277"/>
    <lineage>
        <taxon>Bacteria</taxon>
        <taxon>Bacillati</taxon>
        <taxon>Bacillota</taxon>
        <taxon>Bacilli</taxon>
        <taxon>Bacillales</taxon>
        <taxon>Paenibacillaceae</taxon>
        <taxon>Brevibacillus</taxon>
    </lineage>
</organism>
<evidence type="ECO:0000313" key="22">
    <source>
        <dbReference type="Proteomes" id="UP000268829"/>
    </source>
</evidence>
<sequence>MMRYQNQHVVVLGMAKSGVAVAKLLHRFGAHVVVNDKKPREEATGIKELEALGITVICGHHPEELLHPGVSLVVKNPGIPYEAPPVQQALQLGIPVVTEVELASQIAKAPIIGITGSNGKTTTTTLVGQILKEAGLDVLVGGNIGTVLCGLAEEAGPDQLLVAELSSFQLMGTREFRPHIGVLLNLYPAHLDYHHTMEAYLDAKLKMFANQTADDMAILPFDQPEVLAKCGDLPAQVYYFSKTQQVPRGAFVQDGIIKFTDGQGQPETIISVADMTVPHLDNALAAILVAKLSGADVGSMVQVLSTFPGVEHRMEYVDTIAGVKYFNDSKATNPEAASRALQACQEPVVWICGGLDRGVDFRELLPVMKGRVKAVIALGQTAPILLARAEEAGINERIHVDTVEEAVLAASRLAQAGDVVLLSPACASWDMFPSFEVRGSMFKDGVHRLKTSLA</sequence>
<evidence type="ECO:0000256" key="7">
    <source>
        <dbReference type="ARBA" id="ARBA00022490"/>
    </source>
</evidence>
<evidence type="ECO:0000313" key="21">
    <source>
        <dbReference type="EMBL" id="RNB54006.1"/>
    </source>
</evidence>
<dbReference type="InterPro" id="IPR005762">
    <property type="entry name" value="MurD"/>
</dbReference>
<dbReference type="SUPFAM" id="SSF51984">
    <property type="entry name" value="MurCD N-terminal domain"/>
    <property type="match status" value="1"/>
</dbReference>
<evidence type="ECO:0000259" key="20">
    <source>
        <dbReference type="Pfam" id="PF08245"/>
    </source>
</evidence>
<dbReference type="NCBIfam" id="TIGR01087">
    <property type="entry name" value="murD"/>
    <property type="match status" value="1"/>
</dbReference>
<evidence type="ECO:0000256" key="3">
    <source>
        <dbReference type="ARBA" id="ARBA00004752"/>
    </source>
</evidence>
<evidence type="ECO:0000256" key="9">
    <source>
        <dbReference type="ARBA" id="ARBA00022741"/>
    </source>
</evidence>
<dbReference type="InterPro" id="IPR013221">
    <property type="entry name" value="Mur_ligase_cen"/>
</dbReference>
<evidence type="ECO:0000256" key="4">
    <source>
        <dbReference type="ARBA" id="ARBA00010416"/>
    </source>
</evidence>
<keyword evidence="17 18" id="KW-0131">Cell cycle</keyword>
<dbReference type="PANTHER" id="PTHR43692">
    <property type="entry name" value="UDP-N-ACETYLMURAMOYLALANINE--D-GLUTAMATE LIGASE"/>
    <property type="match status" value="1"/>
</dbReference>
<dbReference type="Gene3D" id="3.90.190.20">
    <property type="entry name" value="Mur ligase, C-terminal domain"/>
    <property type="match status" value="1"/>
</dbReference>
<dbReference type="EMBL" id="RHHS01000044">
    <property type="protein sequence ID" value="RNB54006.1"/>
    <property type="molecule type" value="Genomic_DNA"/>
</dbReference>
<dbReference type="AlphaFoldDB" id="A0A3M8AS27"/>
<comment type="subcellular location">
    <subcellularLocation>
        <location evidence="2 17 18">Cytoplasm</location>
    </subcellularLocation>
</comment>
<dbReference type="EC" id="6.3.2.9" evidence="5 17"/>
<evidence type="ECO:0000256" key="13">
    <source>
        <dbReference type="ARBA" id="ARBA00023316"/>
    </source>
</evidence>
<keyword evidence="13 17" id="KW-0961">Cell wall biogenesis/degradation</keyword>
<dbReference type="GO" id="GO:0051301">
    <property type="term" value="P:cell division"/>
    <property type="evidence" value="ECO:0007669"/>
    <property type="project" value="UniProtKB-KW"/>
</dbReference>
<keyword evidence="7 17" id="KW-0963">Cytoplasm</keyword>
<dbReference type="SUPFAM" id="SSF53244">
    <property type="entry name" value="MurD-like peptide ligases, peptide-binding domain"/>
    <property type="match status" value="1"/>
</dbReference>
<evidence type="ECO:0000256" key="11">
    <source>
        <dbReference type="ARBA" id="ARBA00022960"/>
    </source>
</evidence>
<dbReference type="SUPFAM" id="SSF53623">
    <property type="entry name" value="MurD-like peptide ligases, catalytic domain"/>
    <property type="match status" value="1"/>
</dbReference>
<dbReference type="UniPathway" id="UPA00219"/>
<evidence type="ECO:0000256" key="8">
    <source>
        <dbReference type="ARBA" id="ARBA00022598"/>
    </source>
</evidence>
<evidence type="ECO:0000256" key="16">
    <source>
        <dbReference type="ARBA" id="ARBA00047632"/>
    </source>
</evidence>
<keyword evidence="9 17" id="KW-0547">Nucleotide-binding</keyword>
<dbReference type="Pfam" id="PF21799">
    <property type="entry name" value="MurD-like_N"/>
    <property type="match status" value="1"/>
</dbReference>
<feature type="domain" description="Mur ligase C-terminal" evidence="19">
    <location>
        <begin position="312"/>
        <end position="426"/>
    </location>
</feature>
<comment type="similarity">
    <text evidence="4 17">Belongs to the MurCDEF family.</text>
</comment>
<keyword evidence="11 17" id="KW-0133">Cell shape</keyword>
<name>A0A3M8AS27_9BACL</name>
<evidence type="ECO:0000256" key="1">
    <source>
        <dbReference type="ARBA" id="ARBA00002734"/>
    </source>
</evidence>
<gene>
    <name evidence="17" type="primary">murD</name>
    <name evidence="21" type="ORF">EDM57_18185</name>
</gene>
<dbReference type="InterPro" id="IPR004101">
    <property type="entry name" value="Mur_ligase_C"/>
</dbReference>
<proteinExistence type="inferred from homology"/>
<dbReference type="PANTHER" id="PTHR43692:SF1">
    <property type="entry name" value="UDP-N-ACETYLMURAMOYLALANINE--D-GLUTAMATE LIGASE"/>
    <property type="match status" value="1"/>
</dbReference>
<protein>
    <recommendedName>
        <fullName evidence="6 17">UDP-N-acetylmuramoylalanine--D-glutamate ligase</fullName>
        <ecNumber evidence="5 17">6.3.2.9</ecNumber>
    </recommendedName>
    <alternativeName>
        <fullName evidence="15 17">D-glutamic acid-adding enzyme</fullName>
    </alternativeName>
    <alternativeName>
        <fullName evidence="14 17">UDP-N-acetylmuramoyl-L-alanyl-D-glutamate synthetase</fullName>
    </alternativeName>
</protein>
<comment type="function">
    <text evidence="1 17 18">Cell wall formation. Catalyzes the addition of glutamate to the nucleotide precursor UDP-N-acetylmuramoyl-L-alanine (UMA).</text>
</comment>
<dbReference type="HAMAP" id="MF_00639">
    <property type="entry name" value="MurD"/>
    <property type="match status" value="1"/>
</dbReference>
<evidence type="ECO:0000256" key="2">
    <source>
        <dbReference type="ARBA" id="ARBA00004496"/>
    </source>
</evidence>
<comment type="caution">
    <text evidence="21">The sequence shown here is derived from an EMBL/GenBank/DDBJ whole genome shotgun (WGS) entry which is preliminary data.</text>
</comment>
<dbReference type="GO" id="GO:0005524">
    <property type="term" value="F:ATP binding"/>
    <property type="evidence" value="ECO:0007669"/>
    <property type="project" value="UniProtKB-UniRule"/>
</dbReference>
<dbReference type="Gene3D" id="3.40.50.720">
    <property type="entry name" value="NAD(P)-binding Rossmann-like Domain"/>
    <property type="match status" value="1"/>
</dbReference>
<evidence type="ECO:0000256" key="18">
    <source>
        <dbReference type="RuleBase" id="RU003664"/>
    </source>
</evidence>
<evidence type="ECO:0000256" key="12">
    <source>
        <dbReference type="ARBA" id="ARBA00022984"/>
    </source>
</evidence>
<dbReference type="GO" id="GO:0009252">
    <property type="term" value="P:peptidoglycan biosynthetic process"/>
    <property type="evidence" value="ECO:0007669"/>
    <property type="project" value="UniProtKB-UniRule"/>
</dbReference>
<dbReference type="InterPro" id="IPR036615">
    <property type="entry name" value="Mur_ligase_C_dom_sf"/>
</dbReference>